<dbReference type="AlphaFoldDB" id="A0A5J4QGH1"/>
<evidence type="ECO:0000313" key="1">
    <source>
        <dbReference type="EMBL" id="KAA6320582.1"/>
    </source>
</evidence>
<reference evidence="1" key="1">
    <citation type="submission" date="2019-03" db="EMBL/GenBank/DDBJ databases">
        <title>Single cell metagenomics reveals metabolic interactions within the superorganism composed of flagellate Streblomastix strix and complex community of Bacteroidetes bacteria on its surface.</title>
        <authorList>
            <person name="Treitli S.C."/>
            <person name="Kolisko M."/>
            <person name="Husnik F."/>
            <person name="Keeling P."/>
            <person name="Hampl V."/>
        </authorList>
    </citation>
    <scope>NUCLEOTIDE SEQUENCE</scope>
    <source>
        <strain evidence="1">STM</strain>
    </source>
</reference>
<comment type="caution">
    <text evidence="1">The sequence shown here is derived from an EMBL/GenBank/DDBJ whole genome shotgun (WGS) entry which is preliminary data.</text>
</comment>
<gene>
    <name evidence="1" type="ORF">EZS27_029661</name>
</gene>
<accession>A0A5J4QGH1</accession>
<organism evidence="1">
    <name type="scientific">termite gut metagenome</name>
    <dbReference type="NCBI Taxonomy" id="433724"/>
    <lineage>
        <taxon>unclassified sequences</taxon>
        <taxon>metagenomes</taxon>
        <taxon>organismal metagenomes</taxon>
    </lineage>
</organism>
<protein>
    <submittedName>
        <fullName evidence="1">Uncharacterized protein</fullName>
    </submittedName>
</protein>
<feature type="non-terminal residue" evidence="1">
    <location>
        <position position="145"/>
    </location>
</feature>
<sequence>MPYFTHRRNGDDRLHLWDGPKYMTKNEKSLFYVVNGRFNPIEKRDRFEGIFIKSVYNFNQPVFYLPQAVKSGIFEFPLFPDMMPETFYRVYLWRISRLKQRNGYALLHPQKNPMLTPDKLTEIFCIADDFCKEFDLEAQKHQIET</sequence>
<dbReference type="EMBL" id="SNRY01003545">
    <property type="protein sequence ID" value="KAA6320582.1"/>
    <property type="molecule type" value="Genomic_DNA"/>
</dbReference>
<proteinExistence type="predicted"/>
<name>A0A5J4QGH1_9ZZZZ</name>